<gene>
    <name evidence="3" type="ORF">Goshw_011927</name>
</gene>
<dbReference type="InterPro" id="IPR040256">
    <property type="entry name" value="At4g02000-like"/>
</dbReference>
<proteinExistence type="predicted"/>
<protein>
    <recommendedName>
        <fullName evidence="2">CCHC-type domain-containing protein</fullName>
    </recommendedName>
</protein>
<keyword evidence="1" id="KW-0479">Metal-binding</keyword>
<dbReference type="GO" id="GO:0003676">
    <property type="term" value="F:nucleic acid binding"/>
    <property type="evidence" value="ECO:0007669"/>
    <property type="project" value="InterPro"/>
</dbReference>
<dbReference type="InterPro" id="IPR001878">
    <property type="entry name" value="Znf_CCHC"/>
</dbReference>
<evidence type="ECO:0000313" key="3">
    <source>
        <dbReference type="EMBL" id="MBA0862711.1"/>
    </source>
</evidence>
<dbReference type="OrthoDB" id="974740at2759"/>
<comment type="caution">
    <text evidence="3">The sequence shown here is derived from an EMBL/GenBank/DDBJ whole genome shotgun (WGS) entry which is preliminary data.</text>
</comment>
<evidence type="ECO:0000313" key="4">
    <source>
        <dbReference type="Proteomes" id="UP000593576"/>
    </source>
</evidence>
<dbReference type="PANTHER" id="PTHR31286:SF99">
    <property type="entry name" value="DUF4283 DOMAIN-CONTAINING PROTEIN"/>
    <property type="match status" value="1"/>
</dbReference>
<dbReference type="Proteomes" id="UP000593576">
    <property type="component" value="Unassembled WGS sequence"/>
</dbReference>
<dbReference type="AlphaFoldDB" id="A0A7J9LVH4"/>
<dbReference type="GO" id="GO:0008270">
    <property type="term" value="F:zinc ion binding"/>
    <property type="evidence" value="ECO:0007669"/>
    <property type="project" value="UniProtKB-KW"/>
</dbReference>
<keyword evidence="4" id="KW-1185">Reference proteome</keyword>
<keyword evidence="1" id="KW-0863">Zinc-finger</keyword>
<name>A0A7J9LVH4_GOSSC</name>
<evidence type="ECO:0000259" key="2">
    <source>
        <dbReference type="PROSITE" id="PS50158"/>
    </source>
</evidence>
<dbReference type="PROSITE" id="PS50158">
    <property type="entry name" value="ZF_CCHC"/>
    <property type="match status" value="1"/>
</dbReference>
<organism evidence="3 4">
    <name type="scientific">Gossypium schwendimanii</name>
    <name type="common">Cotton</name>
    <dbReference type="NCBI Taxonomy" id="34291"/>
    <lineage>
        <taxon>Eukaryota</taxon>
        <taxon>Viridiplantae</taxon>
        <taxon>Streptophyta</taxon>
        <taxon>Embryophyta</taxon>
        <taxon>Tracheophyta</taxon>
        <taxon>Spermatophyta</taxon>
        <taxon>Magnoliopsida</taxon>
        <taxon>eudicotyledons</taxon>
        <taxon>Gunneridae</taxon>
        <taxon>Pentapetalae</taxon>
        <taxon>rosids</taxon>
        <taxon>malvids</taxon>
        <taxon>Malvales</taxon>
        <taxon>Malvaceae</taxon>
        <taxon>Malvoideae</taxon>
        <taxon>Gossypium</taxon>
    </lineage>
</organism>
<accession>A0A7J9LVH4</accession>
<feature type="domain" description="CCHC-type" evidence="2">
    <location>
        <begin position="161"/>
        <end position="176"/>
    </location>
</feature>
<sequence>MGSDGLLSFKVVLTGGRLNEEETKDYESDDFDLNEGDIITSMVDGLKEYVQICDYQNVGGKIGFNNLCSKLYAIWKPSRRFQLMDLDNDYYIVKFQAKVDYWKALTEGSWVVRVDDNTENGYQGRFARMAISVDLCWPLISKLRVEGKIRRVEHENLPKVCYECGCFGHMKDMCPKVRKKKESEDMGEEDSGHMATLAAKHPSMAELDMKVKTKSYEDWMVGTGSRFEVISNSIYEEDESAEQLDRSIEEGVESVDGGENSNGFGLIDGLKPVGLGKEVFLQKGKKHRVF</sequence>
<dbReference type="EMBL" id="JABFAF010000008">
    <property type="protein sequence ID" value="MBA0862711.1"/>
    <property type="molecule type" value="Genomic_DNA"/>
</dbReference>
<reference evidence="3 4" key="1">
    <citation type="journal article" date="2019" name="Genome Biol. Evol.">
        <title>Insights into the evolution of the New World diploid cottons (Gossypium, subgenus Houzingenia) based on genome sequencing.</title>
        <authorList>
            <person name="Grover C.E."/>
            <person name="Arick M.A. 2nd"/>
            <person name="Thrash A."/>
            <person name="Conover J.L."/>
            <person name="Sanders W.S."/>
            <person name="Peterson D.G."/>
            <person name="Frelichowski J.E."/>
            <person name="Scheffler J.A."/>
            <person name="Scheffler B.E."/>
            <person name="Wendel J.F."/>
        </authorList>
    </citation>
    <scope>NUCLEOTIDE SEQUENCE [LARGE SCALE GENOMIC DNA]</scope>
    <source>
        <strain evidence="3">1</strain>
        <tissue evidence="3">Leaf</tissue>
    </source>
</reference>
<evidence type="ECO:0000256" key="1">
    <source>
        <dbReference type="PROSITE-ProRule" id="PRU00047"/>
    </source>
</evidence>
<dbReference type="PANTHER" id="PTHR31286">
    <property type="entry name" value="GLYCINE-RICH CELL WALL STRUCTURAL PROTEIN 1.8-LIKE"/>
    <property type="match status" value="1"/>
</dbReference>
<keyword evidence="1" id="KW-0862">Zinc</keyword>